<dbReference type="PANTHER" id="PTHR31048">
    <property type="entry name" value="OS03G0233200 PROTEIN"/>
    <property type="match status" value="1"/>
</dbReference>
<dbReference type="PRINTS" id="PR00347">
    <property type="entry name" value="THAUMATIN"/>
</dbReference>
<evidence type="ECO:0000256" key="1">
    <source>
        <dbReference type="SAM" id="Phobius"/>
    </source>
</evidence>
<feature type="transmembrane region" description="Helical" evidence="1">
    <location>
        <begin position="7"/>
        <end position="27"/>
    </location>
</feature>
<dbReference type="PROSITE" id="PS51367">
    <property type="entry name" value="THAUMATIN_2"/>
    <property type="match status" value="1"/>
</dbReference>
<dbReference type="InterPro" id="IPR037176">
    <property type="entry name" value="Osmotin/thaumatin-like_sf"/>
</dbReference>
<reference evidence="2 3" key="1">
    <citation type="submission" date="2024-01" db="EMBL/GenBank/DDBJ databases">
        <title>Genome assemblies of Stephania.</title>
        <authorList>
            <person name="Yang L."/>
        </authorList>
    </citation>
    <scope>NUCLEOTIDE SEQUENCE [LARGE SCALE GENOMIC DNA]</scope>
    <source>
        <strain evidence="2">YNDBR</strain>
        <tissue evidence="2">Leaf</tissue>
    </source>
</reference>
<organism evidence="2 3">
    <name type="scientific">Stephania yunnanensis</name>
    <dbReference type="NCBI Taxonomy" id="152371"/>
    <lineage>
        <taxon>Eukaryota</taxon>
        <taxon>Viridiplantae</taxon>
        <taxon>Streptophyta</taxon>
        <taxon>Embryophyta</taxon>
        <taxon>Tracheophyta</taxon>
        <taxon>Spermatophyta</taxon>
        <taxon>Magnoliopsida</taxon>
        <taxon>Ranunculales</taxon>
        <taxon>Menispermaceae</taxon>
        <taxon>Menispermoideae</taxon>
        <taxon>Cissampelideae</taxon>
        <taxon>Stephania</taxon>
    </lineage>
</organism>
<dbReference type="CDD" id="cd09218">
    <property type="entry name" value="TLP-PA"/>
    <property type="match status" value="1"/>
</dbReference>
<name>A0AAP0P9P3_9MAGN</name>
<evidence type="ECO:0000313" key="2">
    <source>
        <dbReference type="EMBL" id="KAK9136478.1"/>
    </source>
</evidence>
<dbReference type="FunFam" id="2.60.110.10:FF:000001">
    <property type="entry name" value="THAUMATIN-LIKE PROTEIN 1"/>
    <property type="match status" value="1"/>
</dbReference>
<evidence type="ECO:0008006" key="4">
    <source>
        <dbReference type="Google" id="ProtNLM"/>
    </source>
</evidence>
<proteinExistence type="predicted"/>
<keyword evidence="1" id="KW-0812">Transmembrane</keyword>
<protein>
    <recommendedName>
        <fullName evidence="4">Thaumatin-like protein</fullName>
    </recommendedName>
</protein>
<sequence>MPTTPNLCALLASYIICSLNMIDVLPLSPSSEREFIKVRTISSIVLLQEMGLMAHHQLWFTALALVCLLSVSFVTGTARFTIINKCTHPVWPGVLANAGSTPLSTTGFLLQEGQSATLSSPPSWSGRFWGRTLCTTQGYSTTGTKFACATGDCGSNTIECSGAGATPPATLAEFTLNGADGLDFYDVSLVDGYNLPMLVAPQQLELEVESRRSSSGNCSSTGCLVDINSVCPKELRLRLLSNKDEDEDEDESDTLACKSACDAFEQPEYCCSGEYANPQTCKPSSYSELFKKACPLAYSYAYDDGTSTFTCSSSPNYVITFCPPLPSSQKSSQHPEASLLRGGEDGSVANSCSDAIPLVLLIIWHIAAANIF</sequence>
<dbReference type="Proteomes" id="UP001420932">
    <property type="component" value="Unassembled WGS sequence"/>
</dbReference>
<keyword evidence="3" id="KW-1185">Reference proteome</keyword>
<dbReference type="SMART" id="SM00205">
    <property type="entry name" value="THN"/>
    <property type="match status" value="1"/>
</dbReference>
<keyword evidence="1" id="KW-1133">Transmembrane helix</keyword>
<dbReference type="Pfam" id="PF00314">
    <property type="entry name" value="Thaumatin"/>
    <property type="match status" value="1"/>
</dbReference>
<dbReference type="Gene3D" id="2.60.110.10">
    <property type="entry name" value="Thaumatin"/>
    <property type="match status" value="1"/>
</dbReference>
<dbReference type="SUPFAM" id="SSF49870">
    <property type="entry name" value="Osmotin, thaumatin-like protein"/>
    <property type="match status" value="1"/>
</dbReference>
<gene>
    <name evidence="2" type="ORF">Syun_015808</name>
</gene>
<feature type="transmembrane region" description="Helical" evidence="1">
    <location>
        <begin position="58"/>
        <end position="78"/>
    </location>
</feature>
<dbReference type="AlphaFoldDB" id="A0AAP0P9P3"/>
<dbReference type="InterPro" id="IPR001938">
    <property type="entry name" value="Thaumatin"/>
</dbReference>
<evidence type="ECO:0000313" key="3">
    <source>
        <dbReference type="Proteomes" id="UP001420932"/>
    </source>
</evidence>
<comment type="caution">
    <text evidence="2">The sequence shown here is derived from an EMBL/GenBank/DDBJ whole genome shotgun (WGS) entry which is preliminary data.</text>
</comment>
<keyword evidence="1" id="KW-0472">Membrane</keyword>
<dbReference type="EMBL" id="JBBNAF010000006">
    <property type="protein sequence ID" value="KAK9136478.1"/>
    <property type="molecule type" value="Genomic_DNA"/>
</dbReference>
<accession>A0AAP0P9P3</accession>